<evidence type="ECO:0000256" key="1">
    <source>
        <dbReference type="SAM" id="MobiDB-lite"/>
    </source>
</evidence>
<name>A0A7H8R7Q4_TALRU</name>
<sequence length="202" mass="21956">MPMQWTAENDNILFLKVLETNNISVNYNAIAEAWPVENGKDKPTPRAISERIFRLKQKAKQKGVSVSAPSTPASGLATPRARGSARGGRSGGGGSAAAKRKKQLTPDEDSESEVSTPKRVKKEVQEVTVSDLKALQVSTPSKRSRKPVQYLNMAAYADSENDANDSCDSLDADFNPDEVPTYCADEEYHHAIITEMTDGNDA</sequence>
<organism evidence="2 3">
    <name type="scientific">Talaromyces rugulosus</name>
    <name type="common">Penicillium rugulosum</name>
    <dbReference type="NCBI Taxonomy" id="121627"/>
    <lineage>
        <taxon>Eukaryota</taxon>
        <taxon>Fungi</taxon>
        <taxon>Dikarya</taxon>
        <taxon>Ascomycota</taxon>
        <taxon>Pezizomycotina</taxon>
        <taxon>Eurotiomycetes</taxon>
        <taxon>Eurotiomycetidae</taxon>
        <taxon>Eurotiales</taxon>
        <taxon>Trichocomaceae</taxon>
        <taxon>Talaromyces</taxon>
        <taxon>Talaromyces sect. Islandici</taxon>
    </lineage>
</organism>
<gene>
    <name evidence="2" type="ORF">TRUGW13939_09583</name>
</gene>
<dbReference type="GeneID" id="55997066"/>
<keyword evidence="3" id="KW-1185">Reference proteome</keyword>
<dbReference type="KEGG" id="trg:TRUGW13939_09583"/>
<evidence type="ECO:0000313" key="3">
    <source>
        <dbReference type="Proteomes" id="UP000509510"/>
    </source>
</evidence>
<evidence type="ECO:0000313" key="2">
    <source>
        <dbReference type="EMBL" id="QKX62422.1"/>
    </source>
</evidence>
<reference evidence="3" key="1">
    <citation type="submission" date="2020-06" db="EMBL/GenBank/DDBJ databases">
        <title>A chromosome-scale genome assembly of Talaromyces rugulosus W13939.</title>
        <authorList>
            <person name="Wang B."/>
            <person name="Guo L."/>
            <person name="Ye K."/>
            <person name="Wang L."/>
        </authorList>
    </citation>
    <scope>NUCLEOTIDE SEQUENCE [LARGE SCALE GENOMIC DNA]</scope>
    <source>
        <strain evidence="3">W13939</strain>
    </source>
</reference>
<dbReference type="Proteomes" id="UP000509510">
    <property type="component" value="Chromosome V"/>
</dbReference>
<accession>A0A7H8R7Q4</accession>
<dbReference type="EMBL" id="CP055902">
    <property type="protein sequence ID" value="QKX62422.1"/>
    <property type="molecule type" value="Genomic_DNA"/>
</dbReference>
<proteinExistence type="predicted"/>
<dbReference type="OrthoDB" id="5420368at2759"/>
<protein>
    <submittedName>
        <fullName evidence="2">Uncharacterized protein</fullName>
    </submittedName>
</protein>
<feature type="region of interest" description="Disordered" evidence="1">
    <location>
        <begin position="59"/>
        <end position="122"/>
    </location>
</feature>
<dbReference type="RefSeq" id="XP_035348596.1">
    <property type="nucleotide sequence ID" value="XM_035492703.1"/>
</dbReference>
<feature type="compositionally biased region" description="Gly residues" evidence="1">
    <location>
        <begin position="85"/>
        <end position="95"/>
    </location>
</feature>
<dbReference type="AlphaFoldDB" id="A0A7H8R7Q4"/>